<feature type="signal peptide" evidence="3">
    <location>
        <begin position="1"/>
        <end position="26"/>
    </location>
</feature>
<feature type="region of interest" description="Disordered" evidence="1">
    <location>
        <begin position="175"/>
        <end position="207"/>
    </location>
</feature>
<name>A0A4Y7KWB8_PAPSO</name>
<evidence type="ECO:0000313" key="4">
    <source>
        <dbReference type="EMBL" id="RZC76205.1"/>
    </source>
</evidence>
<feature type="transmembrane region" description="Helical" evidence="2">
    <location>
        <begin position="212"/>
        <end position="235"/>
    </location>
</feature>
<accession>A0A4Y7KWB8</accession>
<keyword evidence="3" id="KW-0732">Signal</keyword>
<gene>
    <name evidence="4" type="ORF">C5167_000287</name>
</gene>
<dbReference type="PANTHER" id="PTHR45631">
    <property type="entry name" value="OS07G0107800 PROTEIN-RELATED"/>
    <property type="match status" value="1"/>
</dbReference>
<evidence type="ECO:0000256" key="3">
    <source>
        <dbReference type="SAM" id="SignalP"/>
    </source>
</evidence>
<dbReference type="Pfam" id="PF00560">
    <property type="entry name" value="LRR_1"/>
    <property type="match status" value="2"/>
</dbReference>
<dbReference type="OrthoDB" id="1926776at2759"/>
<dbReference type="SUPFAM" id="SSF52058">
    <property type="entry name" value="L domain-like"/>
    <property type="match status" value="1"/>
</dbReference>
<dbReference type="EMBL" id="CM010723">
    <property type="protein sequence ID" value="RZC76205.1"/>
    <property type="molecule type" value="Genomic_DNA"/>
</dbReference>
<keyword evidence="2" id="KW-0812">Transmembrane</keyword>
<evidence type="ECO:0000256" key="1">
    <source>
        <dbReference type="SAM" id="MobiDB-lite"/>
    </source>
</evidence>
<keyword evidence="5" id="KW-1185">Reference proteome</keyword>
<dbReference type="STRING" id="3469.A0A4Y7KWB8"/>
<evidence type="ECO:0008006" key="6">
    <source>
        <dbReference type="Google" id="ProtNLM"/>
    </source>
</evidence>
<reference evidence="4 5" key="1">
    <citation type="journal article" date="2018" name="Science">
        <title>The opium poppy genome and morphinan production.</title>
        <authorList>
            <person name="Guo L."/>
            <person name="Winzer T."/>
            <person name="Yang X."/>
            <person name="Li Y."/>
            <person name="Ning Z."/>
            <person name="He Z."/>
            <person name="Teodor R."/>
            <person name="Lu Y."/>
            <person name="Bowser T.A."/>
            <person name="Graham I.A."/>
            <person name="Ye K."/>
        </authorList>
    </citation>
    <scope>NUCLEOTIDE SEQUENCE [LARGE SCALE GENOMIC DNA]</scope>
    <source>
        <strain evidence="5">cv. HN1</strain>
        <tissue evidence="4">Leaves</tissue>
    </source>
</reference>
<evidence type="ECO:0000313" key="5">
    <source>
        <dbReference type="Proteomes" id="UP000316621"/>
    </source>
</evidence>
<dbReference type="Gene3D" id="3.80.10.10">
    <property type="entry name" value="Ribonuclease Inhibitor"/>
    <property type="match status" value="1"/>
</dbReference>
<dbReference type="PANTHER" id="PTHR45631:SF44">
    <property type="entry name" value="CARBOHYDRATE-BINDING PROTEIN OF THE ER PROTEIN"/>
    <property type="match status" value="1"/>
</dbReference>
<dbReference type="InterPro" id="IPR032675">
    <property type="entry name" value="LRR_dom_sf"/>
</dbReference>
<dbReference type="AlphaFoldDB" id="A0A4Y7KWB8"/>
<sequence length="278" mass="29588">MKNTKVNLIHFLSALSISSLLLTVSALTDSTDVEAINLLKTTFPLLGLLSTGDPCLPSPYLWVKCSFHFTPRVTALNLHDSLLITDRTLPLPDFSAMDALEIIDLSDNVLQQEFPDFLANFPKLKVLNLANNFLFGTVPTSLRDKSKANTLKLTLTGIGMTKLCFSDEDSCGTKTGTGTGRGTGTPGTGSGSSPGINTGSTPKPTESRNKTLPIALGVGIPVFVIFWAIVAFLAIDHQKRKAAMAAAAAQGQTNEISGLAMPVDVDTEQQMHPTVKAT</sequence>
<organism evidence="4 5">
    <name type="scientific">Papaver somniferum</name>
    <name type="common">Opium poppy</name>
    <dbReference type="NCBI Taxonomy" id="3469"/>
    <lineage>
        <taxon>Eukaryota</taxon>
        <taxon>Viridiplantae</taxon>
        <taxon>Streptophyta</taxon>
        <taxon>Embryophyta</taxon>
        <taxon>Tracheophyta</taxon>
        <taxon>Spermatophyta</taxon>
        <taxon>Magnoliopsida</taxon>
        <taxon>Ranunculales</taxon>
        <taxon>Papaveraceae</taxon>
        <taxon>Papaveroideae</taxon>
        <taxon>Papaver</taxon>
    </lineage>
</organism>
<proteinExistence type="predicted"/>
<keyword evidence="2" id="KW-0472">Membrane</keyword>
<protein>
    <recommendedName>
        <fullName evidence="6">Leucine-rich repeat-containing N-terminal plant-type domain-containing protein</fullName>
    </recommendedName>
</protein>
<dbReference type="InterPro" id="IPR001611">
    <property type="entry name" value="Leu-rich_rpt"/>
</dbReference>
<feature type="compositionally biased region" description="Low complexity" evidence="1">
    <location>
        <begin position="193"/>
        <end position="202"/>
    </location>
</feature>
<evidence type="ECO:0000256" key="2">
    <source>
        <dbReference type="SAM" id="Phobius"/>
    </source>
</evidence>
<dbReference type="Proteomes" id="UP000316621">
    <property type="component" value="Chromosome 9"/>
</dbReference>
<dbReference type="Gramene" id="RZC76205">
    <property type="protein sequence ID" value="RZC76205"/>
    <property type="gene ID" value="C5167_000287"/>
</dbReference>
<feature type="compositionally biased region" description="Gly residues" evidence="1">
    <location>
        <begin position="175"/>
        <end position="192"/>
    </location>
</feature>
<keyword evidence="2" id="KW-1133">Transmembrane helix</keyword>
<feature type="chain" id="PRO_5021445076" description="Leucine-rich repeat-containing N-terminal plant-type domain-containing protein" evidence="3">
    <location>
        <begin position="27"/>
        <end position="278"/>
    </location>
</feature>